<comment type="similarity">
    <text evidence="1">Belongs to the histone H2B family.</text>
</comment>
<name>A0A8C7AJ02_NEOVI</name>
<dbReference type="SMART" id="SM00427">
    <property type="entry name" value="H2B"/>
    <property type="match status" value="1"/>
</dbReference>
<feature type="compositionally biased region" description="Basic and acidic residues" evidence="2">
    <location>
        <begin position="1"/>
        <end position="24"/>
    </location>
</feature>
<dbReference type="Proteomes" id="UP000694425">
    <property type="component" value="Unplaced"/>
</dbReference>
<organism evidence="4 5">
    <name type="scientific">Neovison vison</name>
    <name type="common">American mink</name>
    <name type="synonym">Mustela vison</name>
    <dbReference type="NCBI Taxonomy" id="452646"/>
    <lineage>
        <taxon>Eukaryota</taxon>
        <taxon>Metazoa</taxon>
        <taxon>Chordata</taxon>
        <taxon>Craniata</taxon>
        <taxon>Vertebrata</taxon>
        <taxon>Euteleostomi</taxon>
        <taxon>Mammalia</taxon>
        <taxon>Eutheria</taxon>
        <taxon>Laurasiatheria</taxon>
        <taxon>Carnivora</taxon>
        <taxon>Caniformia</taxon>
        <taxon>Musteloidea</taxon>
        <taxon>Mustelidae</taxon>
        <taxon>Mustelinae</taxon>
        <taxon>Neogale</taxon>
    </lineage>
</organism>
<reference evidence="4" key="1">
    <citation type="submission" date="2025-08" db="UniProtKB">
        <authorList>
            <consortium name="Ensembl"/>
        </authorList>
    </citation>
    <scope>IDENTIFICATION</scope>
</reference>
<evidence type="ECO:0000259" key="3">
    <source>
        <dbReference type="Pfam" id="PF00125"/>
    </source>
</evidence>
<sequence length="182" mass="19927">KRQHEVSRMPESHCDWLMESEPHMAEPGCETSSEESLGTDGGAHSSQPKEPKTGAAKAPMLPQLPPPPPPSTSPMPDNFTTYFPRVLKQVHEGPSLLQEAVGVMDSFVKDMFERIADEASRLARSTKRTTITSREIQTAVRLLLPGEMGKCARPARQSSGTPSASELSSSCLIQQQIKCRSR</sequence>
<protein>
    <recommendedName>
        <fullName evidence="3">Core Histone H2A/H2B/H3 domain-containing protein</fullName>
    </recommendedName>
</protein>
<dbReference type="GO" id="GO:0003677">
    <property type="term" value="F:DNA binding"/>
    <property type="evidence" value="ECO:0007669"/>
    <property type="project" value="InterPro"/>
</dbReference>
<dbReference type="InterPro" id="IPR009072">
    <property type="entry name" value="Histone-fold"/>
</dbReference>
<dbReference type="InterPro" id="IPR007125">
    <property type="entry name" value="H2A/H2B/H3"/>
</dbReference>
<dbReference type="Gene3D" id="1.10.20.10">
    <property type="entry name" value="Histone, subunit A"/>
    <property type="match status" value="1"/>
</dbReference>
<dbReference type="GO" id="GO:0030527">
    <property type="term" value="F:structural constituent of chromatin"/>
    <property type="evidence" value="ECO:0007669"/>
    <property type="project" value="InterPro"/>
</dbReference>
<dbReference type="Pfam" id="PF00125">
    <property type="entry name" value="Histone"/>
    <property type="match status" value="1"/>
</dbReference>
<feature type="region of interest" description="Disordered" evidence="2">
    <location>
        <begin position="151"/>
        <end position="170"/>
    </location>
</feature>
<evidence type="ECO:0000256" key="2">
    <source>
        <dbReference type="SAM" id="MobiDB-lite"/>
    </source>
</evidence>
<dbReference type="PRINTS" id="PR00621">
    <property type="entry name" value="HISTONEH2B"/>
</dbReference>
<accession>A0A8C7AJ02</accession>
<feature type="compositionally biased region" description="Polar residues" evidence="2">
    <location>
        <begin position="156"/>
        <end position="170"/>
    </location>
</feature>
<feature type="domain" description="Core Histone H2A/H2B/H3" evidence="3">
    <location>
        <begin position="75"/>
        <end position="142"/>
    </location>
</feature>
<dbReference type="PANTHER" id="PTHR23428">
    <property type="entry name" value="HISTONE H2B"/>
    <property type="match status" value="1"/>
</dbReference>
<evidence type="ECO:0000313" key="5">
    <source>
        <dbReference type="Proteomes" id="UP000694425"/>
    </source>
</evidence>
<dbReference type="GeneTree" id="ENSGT01150000287005"/>
<dbReference type="GO" id="GO:0000786">
    <property type="term" value="C:nucleosome"/>
    <property type="evidence" value="ECO:0007669"/>
    <property type="project" value="InterPro"/>
</dbReference>
<feature type="compositionally biased region" description="Pro residues" evidence="2">
    <location>
        <begin position="62"/>
        <end position="73"/>
    </location>
</feature>
<dbReference type="Ensembl" id="ENSNVIT00000011124.1">
    <property type="protein sequence ID" value="ENSNVIP00000009518.1"/>
    <property type="gene ID" value="ENSNVIG00000007519.1"/>
</dbReference>
<proteinExistence type="inferred from homology"/>
<evidence type="ECO:0000313" key="4">
    <source>
        <dbReference type="Ensembl" id="ENSNVIP00000009518.1"/>
    </source>
</evidence>
<dbReference type="AlphaFoldDB" id="A0A8C7AJ02"/>
<dbReference type="GO" id="GO:0046982">
    <property type="term" value="F:protein heterodimerization activity"/>
    <property type="evidence" value="ECO:0007669"/>
    <property type="project" value="InterPro"/>
</dbReference>
<evidence type="ECO:0000256" key="1">
    <source>
        <dbReference type="ARBA" id="ARBA00006846"/>
    </source>
</evidence>
<keyword evidence="5" id="KW-1185">Reference proteome</keyword>
<dbReference type="InterPro" id="IPR000558">
    <property type="entry name" value="Histone_H2B"/>
</dbReference>
<dbReference type="CDD" id="cd22910">
    <property type="entry name" value="HFD_H2B"/>
    <property type="match status" value="1"/>
</dbReference>
<dbReference type="SUPFAM" id="SSF47113">
    <property type="entry name" value="Histone-fold"/>
    <property type="match status" value="1"/>
</dbReference>
<reference evidence="4" key="2">
    <citation type="submission" date="2025-09" db="UniProtKB">
        <authorList>
            <consortium name="Ensembl"/>
        </authorList>
    </citation>
    <scope>IDENTIFICATION</scope>
</reference>
<feature type="region of interest" description="Disordered" evidence="2">
    <location>
        <begin position="1"/>
        <end position="78"/>
    </location>
</feature>